<reference evidence="1 3" key="2">
    <citation type="journal article" date="2018" name="Plant J.">
        <title>The Physcomitrella patens chromosome-scale assembly reveals moss genome structure and evolution.</title>
        <authorList>
            <person name="Lang D."/>
            <person name="Ullrich K.K."/>
            <person name="Murat F."/>
            <person name="Fuchs J."/>
            <person name="Jenkins J."/>
            <person name="Haas F.B."/>
            <person name="Piednoel M."/>
            <person name="Gundlach H."/>
            <person name="Van Bel M."/>
            <person name="Meyberg R."/>
            <person name="Vives C."/>
            <person name="Morata J."/>
            <person name="Symeonidi A."/>
            <person name="Hiss M."/>
            <person name="Muchero W."/>
            <person name="Kamisugi Y."/>
            <person name="Saleh O."/>
            <person name="Blanc G."/>
            <person name="Decker E.L."/>
            <person name="van Gessel N."/>
            <person name="Grimwood J."/>
            <person name="Hayes R.D."/>
            <person name="Graham S.W."/>
            <person name="Gunter L.E."/>
            <person name="McDaniel S.F."/>
            <person name="Hoernstein S.N.W."/>
            <person name="Larsson A."/>
            <person name="Li F.W."/>
            <person name="Perroud P.F."/>
            <person name="Phillips J."/>
            <person name="Ranjan P."/>
            <person name="Rokshar D.S."/>
            <person name="Rothfels C.J."/>
            <person name="Schneider L."/>
            <person name="Shu S."/>
            <person name="Stevenson D.W."/>
            <person name="Thummler F."/>
            <person name="Tillich M."/>
            <person name="Villarreal Aguilar J.C."/>
            <person name="Widiez T."/>
            <person name="Wong G.K."/>
            <person name="Wymore A."/>
            <person name="Zhang Y."/>
            <person name="Zimmer A.D."/>
            <person name="Quatrano R.S."/>
            <person name="Mayer K.F.X."/>
            <person name="Goodstein D."/>
            <person name="Casacuberta J.M."/>
            <person name="Vandepoele K."/>
            <person name="Reski R."/>
            <person name="Cuming A.C."/>
            <person name="Tuskan G.A."/>
            <person name="Maumus F."/>
            <person name="Salse J."/>
            <person name="Schmutz J."/>
            <person name="Rensing S.A."/>
        </authorList>
    </citation>
    <scope>NUCLEOTIDE SEQUENCE [LARGE SCALE GENOMIC DNA]</scope>
    <source>
        <strain evidence="2 3">cv. Gransden 2004</strain>
    </source>
</reference>
<gene>
    <name evidence="1" type="ORF">PHYPA_028903</name>
</gene>
<keyword evidence="3" id="KW-1185">Reference proteome</keyword>
<reference evidence="1 3" key="1">
    <citation type="journal article" date="2008" name="Science">
        <title>The Physcomitrella genome reveals evolutionary insights into the conquest of land by plants.</title>
        <authorList>
            <person name="Rensing S."/>
            <person name="Lang D."/>
            <person name="Zimmer A."/>
            <person name="Terry A."/>
            <person name="Salamov A."/>
            <person name="Shapiro H."/>
            <person name="Nishiyama T."/>
            <person name="Perroud P.-F."/>
            <person name="Lindquist E."/>
            <person name="Kamisugi Y."/>
            <person name="Tanahashi T."/>
            <person name="Sakakibara K."/>
            <person name="Fujita T."/>
            <person name="Oishi K."/>
            <person name="Shin-I T."/>
            <person name="Kuroki Y."/>
            <person name="Toyoda A."/>
            <person name="Suzuki Y."/>
            <person name="Hashimoto A."/>
            <person name="Yamaguchi K."/>
            <person name="Sugano A."/>
            <person name="Kohara Y."/>
            <person name="Fujiyama A."/>
            <person name="Anterola A."/>
            <person name="Aoki S."/>
            <person name="Ashton N."/>
            <person name="Barbazuk W.B."/>
            <person name="Barker E."/>
            <person name="Bennetzen J."/>
            <person name="Bezanilla M."/>
            <person name="Blankenship R."/>
            <person name="Cho S.H."/>
            <person name="Dutcher S."/>
            <person name="Estelle M."/>
            <person name="Fawcett J.A."/>
            <person name="Gundlach H."/>
            <person name="Hanada K."/>
            <person name="Heyl A."/>
            <person name="Hicks K.A."/>
            <person name="Hugh J."/>
            <person name="Lohr M."/>
            <person name="Mayer K."/>
            <person name="Melkozernov A."/>
            <person name="Murata T."/>
            <person name="Nelson D."/>
            <person name="Pils B."/>
            <person name="Prigge M."/>
            <person name="Reiss B."/>
            <person name="Renner T."/>
            <person name="Rombauts S."/>
            <person name="Rushton P."/>
            <person name="Sanderfoot A."/>
            <person name="Schween G."/>
            <person name="Shiu S.-H."/>
            <person name="Stueber K."/>
            <person name="Theodoulou F.L."/>
            <person name="Tu H."/>
            <person name="Van de Peer Y."/>
            <person name="Verrier P.J."/>
            <person name="Waters E."/>
            <person name="Wood A."/>
            <person name="Yang L."/>
            <person name="Cove D."/>
            <person name="Cuming A."/>
            <person name="Hasebe M."/>
            <person name="Lucas S."/>
            <person name="Mishler D.B."/>
            <person name="Reski R."/>
            <person name="Grigoriev I."/>
            <person name="Quatrano R.S."/>
            <person name="Boore J.L."/>
        </authorList>
    </citation>
    <scope>NUCLEOTIDE SEQUENCE [LARGE SCALE GENOMIC DNA]</scope>
    <source>
        <strain evidence="2 3">cv. Gransden 2004</strain>
    </source>
</reference>
<dbReference type="Proteomes" id="UP000006727">
    <property type="component" value="Chromosome 24"/>
</dbReference>
<name>A0A2K1IGA9_PHYPA</name>
<dbReference type="InParanoid" id="A0A2K1IGA9"/>
<sequence>MALCLLFEHFVVEFGDVCRVCLLQKLGWKEPPPKTLQWSSSVK</sequence>
<reference evidence="2" key="3">
    <citation type="submission" date="2020-12" db="UniProtKB">
        <authorList>
            <consortium name="EnsemblPlants"/>
        </authorList>
    </citation>
    <scope>IDENTIFICATION</scope>
</reference>
<dbReference type="EMBL" id="ABEU02000024">
    <property type="protein sequence ID" value="PNR28311.1"/>
    <property type="molecule type" value="Genomic_DNA"/>
</dbReference>
<proteinExistence type="predicted"/>
<dbReference type="EnsemblPlants" id="Pp3c24_10900V3.1">
    <property type="protein sequence ID" value="Pp3c24_10900V3.1"/>
    <property type="gene ID" value="Pp3c24_10900"/>
</dbReference>
<evidence type="ECO:0000313" key="1">
    <source>
        <dbReference type="EMBL" id="PNR28311.1"/>
    </source>
</evidence>
<protein>
    <submittedName>
        <fullName evidence="1 2">Uncharacterized protein</fullName>
    </submittedName>
</protein>
<dbReference type="Gramene" id="Pp3c24_10900V3.1">
    <property type="protein sequence ID" value="Pp3c24_10900V3.1"/>
    <property type="gene ID" value="Pp3c24_10900"/>
</dbReference>
<dbReference type="AlphaFoldDB" id="A0A2K1IGA9"/>
<evidence type="ECO:0000313" key="3">
    <source>
        <dbReference type="Proteomes" id="UP000006727"/>
    </source>
</evidence>
<evidence type="ECO:0000313" key="2">
    <source>
        <dbReference type="EnsemblPlants" id="Pp3c24_10900V3.1"/>
    </source>
</evidence>
<organism evidence="1">
    <name type="scientific">Physcomitrium patens</name>
    <name type="common">Spreading-leaved earth moss</name>
    <name type="synonym">Physcomitrella patens</name>
    <dbReference type="NCBI Taxonomy" id="3218"/>
    <lineage>
        <taxon>Eukaryota</taxon>
        <taxon>Viridiplantae</taxon>
        <taxon>Streptophyta</taxon>
        <taxon>Embryophyta</taxon>
        <taxon>Bryophyta</taxon>
        <taxon>Bryophytina</taxon>
        <taxon>Bryopsida</taxon>
        <taxon>Funariidae</taxon>
        <taxon>Funariales</taxon>
        <taxon>Funariaceae</taxon>
        <taxon>Physcomitrium</taxon>
    </lineage>
</organism>
<accession>A0A2K1IGA9</accession>